<dbReference type="OrthoDB" id="9802228at2"/>
<accession>A0A172ZEW5</accession>
<keyword evidence="6" id="KW-0227">DNA damage</keyword>
<dbReference type="FunFam" id="1.10.10.10:FF:000214">
    <property type="entry name" value="Methylated-DNA--protein-cysteine methyltransferase"/>
    <property type="match status" value="1"/>
</dbReference>
<dbReference type="Proteomes" id="UP000078148">
    <property type="component" value="Chromosome"/>
</dbReference>
<dbReference type="Gene3D" id="1.10.10.10">
    <property type="entry name" value="Winged helix-like DNA-binding domain superfamily/Winged helix DNA-binding domain"/>
    <property type="match status" value="1"/>
</dbReference>
<keyword evidence="12" id="KW-1185">Reference proteome</keyword>
<evidence type="ECO:0000256" key="8">
    <source>
        <dbReference type="ARBA" id="ARBA00049348"/>
    </source>
</evidence>
<keyword evidence="7" id="KW-0234">DNA repair</keyword>
<dbReference type="InterPro" id="IPR014048">
    <property type="entry name" value="MethylDNA_cys_MeTrfase_DNA-bd"/>
</dbReference>
<dbReference type="EMBL" id="CP013023">
    <property type="protein sequence ID" value="ANF95827.1"/>
    <property type="molecule type" value="Genomic_DNA"/>
</dbReference>
<organism evidence="11 12">
    <name type="scientific">Paenibacillus bovis</name>
    <dbReference type="NCBI Taxonomy" id="1616788"/>
    <lineage>
        <taxon>Bacteria</taxon>
        <taxon>Bacillati</taxon>
        <taxon>Bacillota</taxon>
        <taxon>Bacilli</taxon>
        <taxon>Bacillales</taxon>
        <taxon>Paenibacillaceae</taxon>
        <taxon>Paenibacillus</taxon>
    </lineage>
</organism>
<dbReference type="GO" id="GO:0003908">
    <property type="term" value="F:methylated-DNA-[protein]-cysteine S-methyltransferase activity"/>
    <property type="evidence" value="ECO:0007669"/>
    <property type="project" value="UniProtKB-EC"/>
</dbReference>
<reference evidence="11 12" key="2">
    <citation type="journal article" date="2016" name="Int. J. Syst. Evol. Microbiol.">
        <title>Paenibacillus bovis sp. nov., isolated from raw yak (Bos grunniens) milk.</title>
        <authorList>
            <person name="Gao C."/>
            <person name="Han J."/>
            <person name="Liu Z."/>
            <person name="Xu X."/>
            <person name="Hang F."/>
            <person name="Wu Z."/>
        </authorList>
    </citation>
    <scope>NUCLEOTIDE SEQUENCE [LARGE SCALE GENOMIC DNA]</scope>
    <source>
        <strain evidence="11 12">BD3526</strain>
    </source>
</reference>
<evidence type="ECO:0000256" key="4">
    <source>
        <dbReference type="ARBA" id="ARBA00022603"/>
    </source>
</evidence>
<evidence type="ECO:0000256" key="1">
    <source>
        <dbReference type="ARBA" id="ARBA00001286"/>
    </source>
</evidence>
<dbReference type="PANTHER" id="PTHR10815:SF12">
    <property type="entry name" value="METHYLATED-DNA--PROTEIN-CYSTEINE METHYLTRANSFERASE, INDUCIBLE"/>
    <property type="match status" value="1"/>
</dbReference>
<feature type="compositionally biased region" description="Basic and acidic residues" evidence="9">
    <location>
        <begin position="175"/>
        <end position="185"/>
    </location>
</feature>
<evidence type="ECO:0000256" key="9">
    <source>
        <dbReference type="SAM" id="MobiDB-lite"/>
    </source>
</evidence>
<dbReference type="InterPro" id="IPR001497">
    <property type="entry name" value="MethylDNA_cys_MeTrfase_AS"/>
</dbReference>
<evidence type="ECO:0000256" key="2">
    <source>
        <dbReference type="ARBA" id="ARBA00008711"/>
    </source>
</evidence>
<keyword evidence="4 11" id="KW-0489">Methyltransferase</keyword>
<dbReference type="PROSITE" id="PS00374">
    <property type="entry name" value="MGMT"/>
    <property type="match status" value="1"/>
</dbReference>
<dbReference type="GO" id="GO:0032259">
    <property type="term" value="P:methylation"/>
    <property type="evidence" value="ECO:0007669"/>
    <property type="project" value="UniProtKB-KW"/>
</dbReference>
<dbReference type="RefSeq" id="WP_060533128.1">
    <property type="nucleotide sequence ID" value="NZ_CP013023.1"/>
</dbReference>
<comment type="catalytic activity">
    <reaction evidence="8">
        <text>a 6-O-methyl-2'-deoxyguanosine in DNA + L-cysteinyl-[protein] = S-methyl-L-cysteinyl-[protein] + a 2'-deoxyguanosine in DNA</text>
        <dbReference type="Rhea" id="RHEA:24000"/>
        <dbReference type="Rhea" id="RHEA-COMP:10131"/>
        <dbReference type="Rhea" id="RHEA-COMP:10132"/>
        <dbReference type="Rhea" id="RHEA-COMP:11367"/>
        <dbReference type="Rhea" id="RHEA-COMP:11368"/>
        <dbReference type="ChEBI" id="CHEBI:29950"/>
        <dbReference type="ChEBI" id="CHEBI:82612"/>
        <dbReference type="ChEBI" id="CHEBI:85445"/>
        <dbReference type="ChEBI" id="CHEBI:85448"/>
        <dbReference type="EC" id="2.1.1.63"/>
    </reaction>
</comment>
<comment type="catalytic activity">
    <reaction evidence="1">
        <text>a 4-O-methyl-thymidine in DNA + L-cysteinyl-[protein] = a thymidine in DNA + S-methyl-L-cysteinyl-[protein]</text>
        <dbReference type="Rhea" id="RHEA:53428"/>
        <dbReference type="Rhea" id="RHEA-COMP:10131"/>
        <dbReference type="Rhea" id="RHEA-COMP:10132"/>
        <dbReference type="Rhea" id="RHEA-COMP:13555"/>
        <dbReference type="Rhea" id="RHEA-COMP:13556"/>
        <dbReference type="ChEBI" id="CHEBI:29950"/>
        <dbReference type="ChEBI" id="CHEBI:82612"/>
        <dbReference type="ChEBI" id="CHEBI:137386"/>
        <dbReference type="ChEBI" id="CHEBI:137387"/>
        <dbReference type="EC" id="2.1.1.63"/>
    </reaction>
</comment>
<evidence type="ECO:0000256" key="5">
    <source>
        <dbReference type="ARBA" id="ARBA00022679"/>
    </source>
</evidence>
<dbReference type="Pfam" id="PF01035">
    <property type="entry name" value="DNA_binding_1"/>
    <property type="match status" value="1"/>
</dbReference>
<evidence type="ECO:0000313" key="11">
    <source>
        <dbReference type="EMBL" id="ANF95827.1"/>
    </source>
</evidence>
<evidence type="ECO:0000256" key="6">
    <source>
        <dbReference type="ARBA" id="ARBA00022763"/>
    </source>
</evidence>
<dbReference type="InterPro" id="IPR036217">
    <property type="entry name" value="MethylDNA_cys_MeTrfase_DNAb"/>
</dbReference>
<gene>
    <name evidence="11" type="ORF">AR543_07290</name>
</gene>
<dbReference type="CDD" id="cd06445">
    <property type="entry name" value="ATase"/>
    <property type="match status" value="1"/>
</dbReference>
<dbReference type="NCBIfam" id="TIGR00589">
    <property type="entry name" value="ogt"/>
    <property type="match status" value="1"/>
</dbReference>
<dbReference type="SUPFAM" id="SSF53155">
    <property type="entry name" value="Methylated DNA-protein cysteine methyltransferase domain"/>
    <property type="match status" value="1"/>
</dbReference>
<dbReference type="KEGG" id="pbv:AR543_07290"/>
<keyword evidence="5 11" id="KW-0808">Transferase</keyword>
<reference evidence="12" key="1">
    <citation type="submission" date="2015-10" db="EMBL/GenBank/DDBJ databases">
        <title>Genome of Paenibacillus bovis sp. nov.</title>
        <authorList>
            <person name="Wu Z."/>
            <person name="Gao C."/>
            <person name="Liu Z."/>
            <person name="Zheng H."/>
        </authorList>
    </citation>
    <scope>NUCLEOTIDE SEQUENCE [LARGE SCALE GENOMIC DNA]</scope>
    <source>
        <strain evidence="12">BD3526</strain>
    </source>
</reference>
<comment type="similarity">
    <text evidence="2">Belongs to the MGMT family.</text>
</comment>
<dbReference type="AlphaFoldDB" id="A0A172ZEW5"/>
<evidence type="ECO:0000313" key="12">
    <source>
        <dbReference type="Proteomes" id="UP000078148"/>
    </source>
</evidence>
<evidence type="ECO:0000256" key="3">
    <source>
        <dbReference type="ARBA" id="ARBA00011918"/>
    </source>
</evidence>
<name>A0A172ZEW5_9BACL</name>
<feature type="domain" description="Methylated-DNA-[protein]-cysteine S-methyltransferase DNA binding" evidence="10">
    <location>
        <begin position="91"/>
        <end position="170"/>
    </location>
</feature>
<evidence type="ECO:0000259" key="10">
    <source>
        <dbReference type="Pfam" id="PF01035"/>
    </source>
</evidence>
<dbReference type="EC" id="2.1.1.63" evidence="3"/>
<evidence type="ECO:0000256" key="7">
    <source>
        <dbReference type="ARBA" id="ARBA00023204"/>
    </source>
</evidence>
<dbReference type="STRING" id="1616788.AR543_07290"/>
<dbReference type="GO" id="GO:0006281">
    <property type="term" value="P:DNA repair"/>
    <property type="evidence" value="ECO:0007669"/>
    <property type="project" value="UniProtKB-KW"/>
</dbReference>
<dbReference type="InterPro" id="IPR036388">
    <property type="entry name" value="WH-like_DNA-bd_sf"/>
</dbReference>
<dbReference type="SUPFAM" id="SSF46767">
    <property type="entry name" value="Methylated DNA-protein cysteine methyltransferase, C-terminal domain"/>
    <property type="match status" value="1"/>
</dbReference>
<dbReference type="PANTHER" id="PTHR10815">
    <property type="entry name" value="METHYLATED-DNA--PROTEIN-CYSTEINE METHYLTRANSFERASE"/>
    <property type="match status" value="1"/>
</dbReference>
<proteinExistence type="inferred from homology"/>
<dbReference type="Gene3D" id="3.30.160.70">
    <property type="entry name" value="Methylated DNA-protein cysteine methyltransferase domain"/>
    <property type="match status" value="1"/>
</dbReference>
<sequence length="195" mass="21417">MSAGQPILYYTWLNEKQWHLYIAATADGLCYVSSPDQPLEDLVLWANSRFPGYALVEDREQMLAYTVAITQYLDGAVDTLDKIKHELRGTPFQLAVWEALCRIPYGQTVSYSAVAEMAGRPDAVRAVGAAIGANPVLITIPCHRVIGKNGSLTGYRGGMAMKQQLLQLEQSANHSNDKKEAEQKTVEVNGNAAFV</sequence>
<dbReference type="InterPro" id="IPR036631">
    <property type="entry name" value="MGMT_N_sf"/>
</dbReference>
<protein>
    <recommendedName>
        <fullName evidence="3">methylated-DNA--[protein]-cysteine S-methyltransferase</fullName>
        <ecNumber evidence="3">2.1.1.63</ecNumber>
    </recommendedName>
</protein>
<feature type="region of interest" description="Disordered" evidence="9">
    <location>
        <begin position="172"/>
        <end position="195"/>
    </location>
</feature>